<name>A0ABM8TSJ4_9BURK</name>
<dbReference type="Gene3D" id="3.40.50.12780">
    <property type="entry name" value="N-terminal domain of ligase-like"/>
    <property type="match status" value="1"/>
</dbReference>
<feature type="domain" description="AMP-dependent synthetase/ligase" evidence="1">
    <location>
        <begin position="12"/>
        <end position="364"/>
    </location>
</feature>
<dbReference type="InterPro" id="IPR000873">
    <property type="entry name" value="AMP-dep_synth/lig_dom"/>
</dbReference>
<dbReference type="SUPFAM" id="SSF56801">
    <property type="entry name" value="Acetyl-CoA synthetase-like"/>
    <property type="match status" value="1"/>
</dbReference>
<dbReference type="Gene3D" id="3.30.300.30">
    <property type="match status" value="1"/>
</dbReference>
<dbReference type="InterPro" id="IPR020845">
    <property type="entry name" value="AMP-binding_CS"/>
</dbReference>
<dbReference type="RefSeq" id="WP_211957439.1">
    <property type="nucleotide sequence ID" value="NZ_CAJPVI010000057.1"/>
</dbReference>
<gene>
    <name evidence="3" type="primary">lcfB_29</name>
    <name evidence="3" type="ORF">LMG26411_06619</name>
</gene>
<keyword evidence="4" id="KW-1185">Reference proteome</keyword>
<evidence type="ECO:0000313" key="3">
    <source>
        <dbReference type="EMBL" id="CAG2159329.1"/>
    </source>
</evidence>
<comment type="caution">
    <text evidence="3">The sequence shown here is derived from an EMBL/GenBank/DDBJ whole genome shotgun (WGS) entry which is preliminary data.</text>
</comment>
<reference evidence="3 4" key="1">
    <citation type="submission" date="2021-03" db="EMBL/GenBank/DDBJ databases">
        <authorList>
            <person name="Peeters C."/>
        </authorList>
    </citation>
    <scope>NUCLEOTIDE SEQUENCE [LARGE SCALE GENOMIC DNA]</scope>
    <source>
        <strain evidence="3 4">LMG 26411</strain>
    </source>
</reference>
<dbReference type="EMBL" id="CAJPVI010000057">
    <property type="protein sequence ID" value="CAG2159329.1"/>
    <property type="molecule type" value="Genomic_DNA"/>
</dbReference>
<dbReference type="PROSITE" id="PS00455">
    <property type="entry name" value="AMP_BINDING"/>
    <property type="match status" value="1"/>
</dbReference>
<evidence type="ECO:0000259" key="2">
    <source>
        <dbReference type="Pfam" id="PF13193"/>
    </source>
</evidence>
<keyword evidence="3" id="KW-0436">Ligase</keyword>
<dbReference type="GO" id="GO:0004467">
    <property type="term" value="F:long-chain fatty acid-CoA ligase activity"/>
    <property type="evidence" value="ECO:0007669"/>
    <property type="project" value="UniProtKB-EC"/>
</dbReference>
<proteinExistence type="predicted"/>
<dbReference type="InterPro" id="IPR025110">
    <property type="entry name" value="AMP-bd_C"/>
</dbReference>
<sequence>MEDQNWSCLGDRARLHPDRPLIINGTTGDTLTYAEVDQRSNRLAHYLYSLGLRPGDHIAMVLENNIRCMEIGWAALRAGLLLTAVNRFLTPDEAAYIIADSGSKAVISSLAMRELAESLSTRMPGCPIRLMADGTIDGWQSYEDAVARFPATPLPDERLGALMLYSSGTTGQPKGILRAPHSDKVHEYLDPFRKKQFAGWGFFEGMVYLSTAPLYHSAPLGWVLQMGAVGATVVYMEKFDAEKALALVQQYRVSHSQWVATMFVRMLKLPEATRKAYDLSSLRCATHSAAPCPVDVKLAMIDWWGPIIHEYYGATEGNGMTMIDTADYLAHPGSVGRAVVGIPHICDDDGNELPPGQSGLIYFERDRQPFHYHNDPEKTESARHPRHPNWTAVGDVGYLDQDGYLYLTDRKTFMIISGGVNIYPQAIEDALVTHPKVGDAAVIGVPDAEMGESVKAIIEPAEGVAPSAELAEELIGYLRGKVARYMIPKSVDFIERMPRLQTGKLYKQELRKRYWEAAGKSVEAPLTKSLETTCSTKT</sequence>
<protein>
    <submittedName>
        <fullName evidence="3">Long-chain-fatty-acid--CoA ligase</fullName>
        <ecNumber evidence="3">6.2.1.3</ecNumber>
    </submittedName>
</protein>
<dbReference type="EC" id="6.2.1.3" evidence="3"/>
<feature type="domain" description="AMP-binding enzyme C-terminal" evidence="2">
    <location>
        <begin position="427"/>
        <end position="504"/>
    </location>
</feature>
<organism evidence="3 4">
    <name type="scientific">Cupriavidus numazuensis</name>
    <dbReference type="NCBI Taxonomy" id="221992"/>
    <lineage>
        <taxon>Bacteria</taxon>
        <taxon>Pseudomonadati</taxon>
        <taxon>Pseudomonadota</taxon>
        <taxon>Betaproteobacteria</taxon>
        <taxon>Burkholderiales</taxon>
        <taxon>Burkholderiaceae</taxon>
        <taxon>Cupriavidus</taxon>
    </lineage>
</organism>
<evidence type="ECO:0000313" key="4">
    <source>
        <dbReference type="Proteomes" id="UP000672657"/>
    </source>
</evidence>
<dbReference type="InterPro" id="IPR042099">
    <property type="entry name" value="ANL_N_sf"/>
</dbReference>
<dbReference type="PANTHER" id="PTHR24096:SF323">
    <property type="entry name" value="BLR3536 PROTEIN"/>
    <property type="match status" value="1"/>
</dbReference>
<evidence type="ECO:0000259" key="1">
    <source>
        <dbReference type="Pfam" id="PF00501"/>
    </source>
</evidence>
<dbReference type="Pfam" id="PF00501">
    <property type="entry name" value="AMP-binding"/>
    <property type="match status" value="1"/>
</dbReference>
<dbReference type="InterPro" id="IPR045851">
    <property type="entry name" value="AMP-bd_C_sf"/>
</dbReference>
<dbReference type="Proteomes" id="UP000672657">
    <property type="component" value="Unassembled WGS sequence"/>
</dbReference>
<dbReference type="PANTHER" id="PTHR24096">
    <property type="entry name" value="LONG-CHAIN-FATTY-ACID--COA LIGASE"/>
    <property type="match status" value="1"/>
</dbReference>
<accession>A0ABM8TSJ4</accession>
<dbReference type="Pfam" id="PF13193">
    <property type="entry name" value="AMP-binding_C"/>
    <property type="match status" value="1"/>
</dbReference>